<dbReference type="RefSeq" id="XP_069309739.1">
    <property type="nucleotide sequence ID" value="XM_069448440.1"/>
</dbReference>
<proteinExistence type="predicted"/>
<dbReference type="PANTHER" id="PTHR40788">
    <property type="entry name" value="CLR5 DOMAIN-CONTAINING PROTEIN-RELATED"/>
    <property type="match status" value="1"/>
</dbReference>
<comment type="caution">
    <text evidence="1">The sequence shown here is derived from an EMBL/GenBank/DDBJ whole genome shotgun (WGS) entry which is preliminary data.</text>
</comment>
<evidence type="ECO:0000313" key="1">
    <source>
        <dbReference type="EMBL" id="KAL1799155.1"/>
    </source>
</evidence>
<dbReference type="EMBL" id="JBHGVX010000002">
    <property type="protein sequence ID" value="KAL1799155.1"/>
    <property type="molecule type" value="Genomic_DNA"/>
</dbReference>
<dbReference type="Proteomes" id="UP001578633">
    <property type="component" value="Chromosome 2"/>
</dbReference>
<protein>
    <recommendedName>
        <fullName evidence="3">MAT1-1-2</fullName>
    </recommendedName>
</protein>
<gene>
    <name evidence="1" type="ORF">ACET3X_003192</name>
</gene>
<dbReference type="PANTHER" id="PTHR40788:SF2">
    <property type="entry name" value="CLR5 DOMAIN-CONTAINING PROTEIN"/>
    <property type="match status" value="1"/>
</dbReference>
<evidence type="ECO:0008006" key="3">
    <source>
        <dbReference type="Google" id="ProtNLM"/>
    </source>
</evidence>
<reference evidence="1 2" key="1">
    <citation type="submission" date="2024-09" db="EMBL/GenBank/DDBJ databases">
        <title>T2T genomes of carrot and Alternaria dauci and their utility for understanding host-pathogen interaction during carrot leaf blight disease.</title>
        <authorList>
            <person name="Liu W."/>
            <person name="Xu S."/>
            <person name="Ou C."/>
            <person name="Liu X."/>
            <person name="Zhuang F."/>
            <person name="Deng X.W."/>
        </authorList>
    </citation>
    <scope>NUCLEOTIDE SEQUENCE [LARGE SCALE GENOMIC DNA]</scope>
    <source>
        <strain evidence="1 2">A2016</strain>
    </source>
</reference>
<keyword evidence="2" id="KW-1185">Reference proteome</keyword>
<sequence>MWNELCRRISELDRLFLLYKDDLGFVSECLRQLSFFLPWAKQVQHAVKQRQTELITNYAINLSRWNSTLSTTFEGTNLAHLGKPGAKFRYPVNKRRSQKNVETLRKAEAALDAFWCAADGRFRDCTGATPHDIVSGIITERTLQSTPLWVEHDRASECSTLVGYIYVPIPTFLHDPAKQITGIFDKINLSTTKKAKSRGLAARHNNGDQDDNVDEQRTTLGEDEQQTFFLDKRAHKVFKTLFHSPLSRDHPGDTPWQDFLHAMVAVGFAAQKLQGSAWQFTPRNLNIEQPTQFHEPHPTHKLPFTWARRFGRRLARTYGWRGDMFQLA</sequence>
<evidence type="ECO:0000313" key="2">
    <source>
        <dbReference type="Proteomes" id="UP001578633"/>
    </source>
</evidence>
<organism evidence="1 2">
    <name type="scientific">Alternaria dauci</name>
    <dbReference type="NCBI Taxonomy" id="48095"/>
    <lineage>
        <taxon>Eukaryota</taxon>
        <taxon>Fungi</taxon>
        <taxon>Dikarya</taxon>
        <taxon>Ascomycota</taxon>
        <taxon>Pezizomycotina</taxon>
        <taxon>Dothideomycetes</taxon>
        <taxon>Pleosporomycetidae</taxon>
        <taxon>Pleosporales</taxon>
        <taxon>Pleosporineae</taxon>
        <taxon>Pleosporaceae</taxon>
        <taxon>Alternaria</taxon>
        <taxon>Alternaria sect. Porri</taxon>
    </lineage>
</organism>
<dbReference type="GeneID" id="96083514"/>
<name>A0ABR3URQ0_9PLEO</name>
<accession>A0ABR3URQ0</accession>